<dbReference type="PANTHER" id="PTHR21666">
    <property type="entry name" value="PEPTIDASE-RELATED"/>
    <property type="match status" value="1"/>
</dbReference>
<proteinExistence type="predicted"/>
<keyword evidence="7" id="KW-0812">Transmembrane</keyword>
<evidence type="ECO:0000256" key="4">
    <source>
        <dbReference type="ARBA" id="ARBA00022801"/>
    </source>
</evidence>
<gene>
    <name evidence="9" type="ORF">ACFSNB_11040</name>
</gene>
<dbReference type="EMBL" id="JBHUIY010000020">
    <property type="protein sequence ID" value="MFD2234340.1"/>
    <property type="molecule type" value="Genomic_DNA"/>
</dbReference>
<evidence type="ECO:0000256" key="3">
    <source>
        <dbReference type="ARBA" id="ARBA00022723"/>
    </source>
</evidence>
<dbReference type="RefSeq" id="WP_377316461.1">
    <property type="nucleotide sequence ID" value="NZ_JBHUIY010000020.1"/>
</dbReference>
<evidence type="ECO:0000256" key="2">
    <source>
        <dbReference type="ARBA" id="ARBA00022670"/>
    </source>
</evidence>
<keyword evidence="2" id="KW-0645">Protease</keyword>
<evidence type="ECO:0000259" key="8">
    <source>
        <dbReference type="Pfam" id="PF01551"/>
    </source>
</evidence>
<evidence type="ECO:0000256" key="7">
    <source>
        <dbReference type="SAM" id="Phobius"/>
    </source>
</evidence>
<dbReference type="InterPro" id="IPR050570">
    <property type="entry name" value="Cell_wall_metabolism_enzyme"/>
</dbReference>
<dbReference type="CDD" id="cd12797">
    <property type="entry name" value="M23_peptidase"/>
    <property type="match status" value="1"/>
</dbReference>
<feature type="transmembrane region" description="Helical" evidence="7">
    <location>
        <begin position="49"/>
        <end position="71"/>
    </location>
</feature>
<keyword evidence="7" id="KW-0472">Membrane</keyword>
<organism evidence="9 10">
    <name type="scientific">Phaeospirillum tilakii</name>
    <dbReference type="NCBI Taxonomy" id="741673"/>
    <lineage>
        <taxon>Bacteria</taxon>
        <taxon>Pseudomonadati</taxon>
        <taxon>Pseudomonadota</taxon>
        <taxon>Alphaproteobacteria</taxon>
        <taxon>Rhodospirillales</taxon>
        <taxon>Rhodospirillaceae</taxon>
        <taxon>Phaeospirillum</taxon>
    </lineage>
</organism>
<dbReference type="Proteomes" id="UP001597296">
    <property type="component" value="Unassembled WGS sequence"/>
</dbReference>
<keyword evidence="5" id="KW-0862">Zinc</keyword>
<protein>
    <submittedName>
        <fullName evidence="9">M23 family metallopeptidase</fullName>
        <ecNumber evidence="9">3.4.24.-</ecNumber>
    </submittedName>
</protein>
<evidence type="ECO:0000256" key="1">
    <source>
        <dbReference type="ARBA" id="ARBA00001947"/>
    </source>
</evidence>
<dbReference type="Gene3D" id="2.70.70.10">
    <property type="entry name" value="Glucose Permease (Domain IIA)"/>
    <property type="match status" value="1"/>
</dbReference>
<name>A0ABW5CE18_9PROT</name>
<sequence>MRNLQAVHRAGRRLAALRRAFAVAVPETWLLLRAADGSARQVAIGRAPAVALGAVGIGCVLWALVATLLLVRQPEELARRQQRLDDTLAAAQLAQQRLAASQKMVADITREVDLVQASLVGLAESNAALIKGTAPERRHPVESGVLPLRGDATADEGEEEAGPVRDQVRRLETSLERLRLAYAQAVQSTGDAAAARVADAERTLTRLGIDTGRVIGRAPAGPAQGGPFIPVAATVLAGEPALSGLRERLDRWRGVKAALLTLPLGEPLDGAYDVSSAFGRRNDPLNRRTGIHEGVDLVAPYGSPVHATGEGQVLFAGPWEGYGLAVEIDHGNGITTRYGHLSRILAHEGQHVTRTTEIGLLGSTGRSTGPHLHYEVRLSDVPRDPLKFIAAGDDALKIW</sequence>
<dbReference type="InterPro" id="IPR011055">
    <property type="entry name" value="Dup_hybrid_motif"/>
</dbReference>
<comment type="caution">
    <text evidence="9">The sequence shown here is derived from an EMBL/GenBank/DDBJ whole genome shotgun (WGS) entry which is preliminary data.</text>
</comment>
<feature type="domain" description="M23ase beta-sheet core" evidence="8">
    <location>
        <begin position="291"/>
        <end position="385"/>
    </location>
</feature>
<keyword evidence="10" id="KW-1185">Reference proteome</keyword>
<evidence type="ECO:0000313" key="10">
    <source>
        <dbReference type="Proteomes" id="UP001597296"/>
    </source>
</evidence>
<keyword evidence="3" id="KW-0479">Metal-binding</keyword>
<keyword evidence="4 9" id="KW-0378">Hydrolase</keyword>
<reference evidence="10" key="1">
    <citation type="journal article" date="2019" name="Int. J. Syst. Evol. Microbiol.">
        <title>The Global Catalogue of Microorganisms (GCM) 10K type strain sequencing project: providing services to taxonomists for standard genome sequencing and annotation.</title>
        <authorList>
            <consortium name="The Broad Institute Genomics Platform"/>
            <consortium name="The Broad Institute Genome Sequencing Center for Infectious Disease"/>
            <person name="Wu L."/>
            <person name="Ma J."/>
        </authorList>
    </citation>
    <scope>NUCLEOTIDE SEQUENCE [LARGE SCALE GENOMIC DNA]</scope>
    <source>
        <strain evidence="10">KCTC 15012</strain>
    </source>
</reference>
<dbReference type="InterPro" id="IPR016047">
    <property type="entry name" value="M23ase_b-sheet_dom"/>
</dbReference>
<dbReference type="EC" id="3.4.24.-" evidence="9"/>
<accession>A0ABW5CE18</accession>
<dbReference type="Pfam" id="PF01551">
    <property type="entry name" value="Peptidase_M23"/>
    <property type="match status" value="1"/>
</dbReference>
<dbReference type="SUPFAM" id="SSF51261">
    <property type="entry name" value="Duplicated hybrid motif"/>
    <property type="match status" value="1"/>
</dbReference>
<evidence type="ECO:0000256" key="6">
    <source>
        <dbReference type="ARBA" id="ARBA00023049"/>
    </source>
</evidence>
<keyword evidence="6" id="KW-0482">Metalloprotease</keyword>
<dbReference type="GO" id="GO:0016787">
    <property type="term" value="F:hydrolase activity"/>
    <property type="evidence" value="ECO:0007669"/>
    <property type="project" value="UniProtKB-KW"/>
</dbReference>
<dbReference type="PANTHER" id="PTHR21666:SF288">
    <property type="entry name" value="CELL DIVISION PROTEIN YTFB"/>
    <property type="match status" value="1"/>
</dbReference>
<keyword evidence="7" id="KW-1133">Transmembrane helix</keyword>
<evidence type="ECO:0000256" key="5">
    <source>
        <dbReference type="ARBA" id="ARBA00022833"/>
    </source>
</evidence>
<evidence type="ECO:0000313" key="9">
    <source>
        <dbReference type="EMBL" id="MFD2234340.1"/>
    </source>
</evidence>
<comment type="cofactor">
    <cofactor evidence="1">
        <name>Zn(2+)</name>
        <dbReference type="ChEBI" id="CHEBI:29105"/>
    </cofactor>
</comment>